<reference evidence="1 2" key="1">
    <citation type="submission" date="2016-11" db="EMBL/GenBank/DDBJ databases">
        <title>Complete genome sequencing of Virgibacillus halodenitrificans PDB-F2.</title>
        <authorList>
            <person name="Sun Z."/>
            <person name="Zhou Y."/>
            <person name="Li H."/>
        </authorList>
    </citation>
    <scope>NUCLEOTIDE SEQUENCE [LARGE SCALE GENOMIC DNA]</scope>
    <source>
        <strain evidence="1 2">PDB-F2</strain>
    </source>
</reference>
<organism evidence="1 2">
    <name type="scientific">Virgibacillus halodenitrificans</name>
    <name type="common">Bacillus halodenitrificans</name>
    <dbReference type="NCBI Taxonomy" id="1482"/>
    <lineage>
        <taxon>Bacteria</taxon>
        <taxon>Bacillati</taxon>
        <taxon>Bacillota</taxon>
        <taxon>Bacilli</taxon>
        <taxon>Bacillales</taxon>
        <taxon>Bacillaceae</taxon>
        <taxon>Virgibacillus</taxon>
    </lineage>
</organism>
<evidence type="ECO:0000313" key="1">
    <source>
        <dbReference type="EMBL" id="APC49594.1"/>
    </source>
</evidence>
<dbReference type="GeneID" id="71515908"/>
<dbReference type="AlphaFoldDB" id="A0AAC9J2N6"/>
<dbReference type="Proteomes" id="UP000182945">
    <property type="component" value="Chromosome"/>
</dbReference>
<dbReference type="Gene3D" id="3.90.20.10">
    <property type="match status" value="1"/>
</dbReference>
<name>A0AAC9J2N6_VIRHA</name>
<dbReference type="EMBL" id="CP017962">
    <property type="protein sequence ID" value="APC49594.1"/>
    <property type="molecule type" value="Genomic_DNA"/>
</dbReference>
<dbReference type="KEGG" id="vhl:BME96_15960"/>
<gene>
    <name evidence="1" type="ORF">BME96_15960</name>
</gene>
<sequence length="87" mass="10382">MEQHELKEILNALKQYSGEITGRITELENGMHNMKTELENRMDERFDRIETKINGVRVELTETQETVDFLSSKTMQHEKKLRKFLNQ</sequence>
<dbReference type="RefSeq" id="WP_071649601.1">
    <property type="nucleotide sequence ID" value="NZ_CP017962.1"/>
</dbReference>
<proteinExistence type="predicted"/>
<accession>A0AAC9J2N6</accession>
<protein>
    <submittedName>
        <fullName evidence="1">Uncharacterized protein</fullName>
    </submittedName>
</protein>
<evidence type="ECO:0000313" key="2">
    <source>
        <dbReference type="Proteomes" id="UP000182945"/>
    </source>
</evidence>